<proteinExistence type="predicted"/>
<organism evidence="2 3">
    <name type="scientific">Lingula anatina</name>
    <name type="common">Brachiopod</name>
    <name type="synonym">Lingula unguis</name>
    <dbReference type="NCBI Taxonomy" id="7574"/>
    <lineage>
        <taxon>Eukaryota</taxon>
        <taxon>Metazoa</taxon>
        <taxon>Spiralia</taxon>
        <taxon>Lophotrochozoa</taxon>
        <taxon>Brachiopoda</taxon>
        <taxon>Linguliformea</taxon>
        <taxon>Lingulata</taxon>
        <taxon>Lingulida</taxon>
        <taxon>Linguloidea</taxon>
        <taxon>Lingulidae</taxon>
        <taxon>Lingula</taxon>
    </lineage>
</organism>
<dbReference type="PANTHER" id="PTHR34221">
    <property type="entry name" value="HYPOTHETICAL PROTEIN LOC691189"/>
    <property type="match status" value="1"/>
</dbReference>
<dbReference type="OrthoDB" id="9935043at2759"/>
<evidence type="ECO:0000256" key="1">
    <source>
        <dbReference type="SAM" id="MobiDB-lite"/>
    </source>
</evidence>
<dbReference type="AlphaFoldDB" id="A0A1S3HUK9"/>
<dbReference type="GeneID" id="106157586"/>
<dbReference type="Pfam" id="PF15075">
    <property type="entry name" value="SPMAP1-like"/>
    <property type="match status" value="1"/>
</dbReference>
<name>A0A1S3HUK9_LINAN</name>
<reference evidence="3" key="1">
    <citation type="submission" date="2025-08" db="UniProtKB">
        <authorList>
            <consortium name="RefSeq"/>
        </authorList>
    </citation>
    <scope>IDENTIFICATION</scope>
    <source>
        <tissue evidence="3">Gonads</tissue>
    </source>
</reference>
<sequence>MADEENPGSPTAGSPKPAESPRQGSPRRDSPRHSVASAPRSPRSPRKSRANKIYRTPPTPPPEEMLAMEKGFIRDNIACGSIAGDYAKANPKVGPVVPPYNGQKDKHARPYFGFHSVPQSLKFYDQENGGCSIEGKVMDRFHEAGAGHQYLVLRNQFGAGHSSEDVDGHSQFMQGVKPVIGYHGPYGFRRNTPWLRAEPSPFGPPTRSPLH</sequence>
<keyword evidence="2" id="KW-1185">Reference proteome</keyword>
<accession>A0A1S3HUK9</accession>
<feature type="region of interest" description="Disordered" evidence="1">
    <location>
        <begin position="1"/>
        <end position="64"/>
    </location>
</feature>
<dbReference type="OMA" id="QKEFILD"/>
<dbReference type="InterPro" id="IPR028027">
    <property type="entry name" value="SPMAP1"/>
</dbReference>
<dbReference type="Proteomes" id="UP000085678">
    <property type="component" value="Unplaced"/>
</dbReference>
<gene>
    <name evidence="3" type="primary">LOC106157586</name>
</gene>
<dbReference type="InParanoid" id="A0A1S3HUK9"/>
<dbReference type="PANTHER" id="PTHR34221:SF4">
    <property type="entry name" value="CHROMOSOME LG9 OPEN READING FRAME, HUMAN C17ORF98"/>
    <property type="match status" value="1"/>
</dbReference>
<dbReference type="KEGG" id="lak:106157586"/>
<evidence type="ECO:0000313" key="2">
    <source>
        <dbReference type="Proteomes" id="UP000085678"/>
    </source>
</evidence>
<protein>
    <submittedName>
        <fullName evidence="3">Uncharacterized protein C17orf98-like</fullName>
    </submittedName>
</protein>
<feature type="compositionally biased region" description="Basic residues" evidence="1">
    <location>
        <begin position="43"/>
        <end position="52"/>
    </location>
</feature>
<evidence type="ECO:0000313" key="3">
    <source>
        <dbReference type="RefSeq" id="XP_013388744.1"/>
    </source>
</evidence>
<dbReference type="RefSeq" id="XP_013388744.1">
    <property type="nucleotide sequence ID" value="XM_013533290.1"/>
</dbReference>